<dbReference type="InterPro" id="IPR039424">
    <property type="entry name" value="SBP_5"/>
</dbReference>
<dbReference type="Gene3D" id="3.40.190.10">
    <property type="entry name" value="Periplasmic binding protein-like II"/>
    <property type="match status" value="1"/>
</dbReference>
<dbReference type="PIRSF" id="PIRSF002741">
    <property type="entry name" value="MppA"/>
    <property type="match status" value="1"/>
</dbReference>
<feature type="chain" id="PRO_5047015584" evidence="4">
    <location>
        <begin position="22"/>
        <end position="553"/>
    </location>
</feature>
<proteinExistence type="inferred from homology"/>
<dbReference type="PANTHER" id="PTHR30290:SF79">
    <property type="entry name" value="DIPEPTIDE-BINDING PROTEIN DPPE"/>
    <property type="match status" value="1"/>
</dbReference>
<evidence type="ECO:0000256" key="1">
    <source>
        <dbReference type="ARBA" id="ARBA00004193"/>
    </source>
</evidence>
<feature type="signal peptide" evidence="4">
    <location>
        <begin position="1"/>
        <end position="21"/>
    </location>
</feature>
<feature type="domain" description="Solute-binding protein family 5" evidence="5">
    <location>
        <begin position="88"/>
        <end position="474"/>
    </location>
</feature>
<dbReference type="PROSITE" id="PS51257">
    <property type="entry name" value="PROKAR_LIPOPROTEIN"/>
    <property type="match status" value="1"/>
</dbReference>
<dbReference type="PANTHER" id="PTHR30290">
    <property type="entry name" value="PERIPLASMIC BINDING COMPONENT OF ABC TRANSPORTER"/>
    <property type="match status" value="1"/>
</dbReference>
<dbReference type="InterPro" id="IPR030678">
    <property type="entry name" value="Peptide/Ni-bd"/>
</dbReference>
<accession>A0ABS4GYT0</accession>
<comment type="subcellular location">
    <subcellularLocation>
        <location evidence="1">Cell membrane</location>
        <topology evidence="1">Lipid-anchor</topology>
    </subcellularLocation>
</comment>
<keyword evidence="7" id="KW-1185">Reference proteome</keyword>
<comment type="similarity">
    <text evidence="2">Belongs to the bacterial solute-binding protein 5 family.</text>
</comment>
<dbReference type="Proteomes" id="UP001519273">
    <property type="component" value="Unassembled WGS sequence"/>
</dbReference>
<keyword evidence="3 4" id="KW-0732">Signal</keyword>
<gene>
    <name evidence="6" type="ORF">J2Z20_000299</name>
</gene>
<protein>
    <submittedName>
        <fullName evidence="6">Oligopeptide transport system substrate-binding protein</fullName>
    </submittedName>
</protein>
<reference evidence="6 7" key="1">
    <citation type="submission" date="2021-03" db="EMBL/GenBank/DDBJ databases">
        <title>Genomic Encyclopedia of Type Strains, Phase IV (KMG-IV): sequencing the most valuable type-strain genomes for metagenomic binning, comparative biology and taxonomic classification.</title>
        <authorList>
            <person name="Goeker M."/>
        </authorList>
    </citation>
    <scope>NUCLEOTIDE SEQUENCE [LARGE SCALE GENOMIC DNA]</scope>
    <source>
        <strain evidence="6 7">DSM 23491</strain>
    </source>
</reference>
<sequence>MKKKSMLALLTLLLIAGTVLAACGSVKKTASSGKSGEVAPAAEQVFRINFSSEPPTLDPGIAQDNAAITVLHAMYEGLTNVDSSGKSIPGVAETWDISQDGKTYTFHLRKDAKWSNGDPVTANDFVFAWDRALKPDLASPYAYQLYYVKNAQAYNEGKITDASQVGVKAVDDYTLEVQLENATPYFLNLTSFVTYFPVHKSVKDNEKWAADPSTMIVNGPFKLTNWTKGASLELVPNENYWDKKDIKLTKIQISIVNSGATELASYRSGQLDFAGKPVGEIPADQIDAVKKELPSELSIKGVATTYYYLFNVTAKPFDNVKIRRALTMAIDRQKLVSQVTKGGELPAFGFVPPGIIGEKQEFRTEHKDTDLLSENVDQAKQLLAEGLKEEGLTAFPKVTLTYNTGENHKKIAQAITDMWKTNLGIDVTLENQEWGVFLENRRNLNYQIARAGWGADYNDPMSFLDIFTSTSGNNDTGFKNAEYDSLVKQAYASNDAKTRMDAMNKAEQILIKDNNVIMPIYYYSNTALIKPYVKGVIIDYAGNIFFDRAYIEK</sequence>
<evidence type="ECO:0000256" key="2">
    <source>
        <dbReference type="ARBA" id="ARBA00005695"/>
    </source>
</evidence>
<evidence type="ECO:0000256" key="4">
    <source>
        <dbReference type="SAM" id="SignalP"/>
    </source>
</evidence>
<dbReference type="CDD" id="cd08504">
    <property type="entry name" value="PBP2_OppA"/>
    <property type="match status" value="1"/>
</dbReference>
<dbReference type="PROSITE" id="PS01040">
    <property type="entry name" value="SBP_BACTERIAL_5"/>
    <property type="match status" value="1"/>
</dbReference>
<dbReference type="EMBL" id="JAGGKP010000001">
    <property type="protein sequence ID" value="MBP1935438.1"/>
    <property type="molecule type" value="Genomic_DNA"/>
</dbReference>
<comment type="caution">
    <text evidence="6">The sequence shown here is derived from an EMBL/GenBank/DDBJ whole genome shotgun (WGS) entry which is preliminary data.</text>
</comment>
<dbReference type="RefSeq" id="WP_209844685.1">
    <property type="nucleotide sequence ID" value="NZ_CBCRVE010000001.1"/>
</dbReference>
<dbReference type="Pfam" id="PF00496">
    <property type="entry name" value="SBP_bac_5"/>
    <property type="match status" value="1"/>
</dbReference>
<dbReference type="InterPro" id="IPR023765">
    <property type="entry name" value="SBP_5_CS"/>
</dbReference>
<evidence type="ECO:0000313" key="7">
    <source>
        <dbReference type="Proteomes" id="UP001519273"/>
    </source>
</evidence>
<organism evidence="6 7">
    <name type="scientific">Paenibacillus sediminis</name>
    <dbReference type="NCBI Taxonomy" id="664909"/>
    <lineage>
        <taxon>Bacteria</taxon>
        <taxon>Bacillati</taxon>
        <taxon>Bacillota</taxon>
        <taxon>Bacilli</taxon>
        <taxon>Bacillales</taxon>
        <taxon>Paenibacillaceae</taxon>
        <taxon>Paenibacillus</taxon>
    </lineage>
</organism>
<dbReference type="SUPFAM" id="SSF53850">
    <property type="entry name" value="Periplasmic binding protein-like II"/>
    <property type="match status" value="1"/>
</dbReference>
<dbReference type="Gene3D" id="3.90.76.10">
    <property type="entry name" value="Dipeptide-binding Protein, Domain 1"/>
    <property type="match status" value="1"/>
</dbReference>
<dbReference type="InterPro" id="IPR000914">
    <property type="entry name" value="SBP_5_dom"/>
</dbReference>
<evidence type="ECO:0000256" key="3">
    <source>
        <dbReference type="ARBA" id="ARBA00022729"/>
    </source>
</evidence>
<evidence type="ECO:0000313" key="6">
    <source>
        <dbReference type="EMBL" id="MBP1935438.1"/>
    </source>
</evidence>
<name>A0ABS4GYT0_9BACL</name>
<dbReference type="Gene3D" id="3.10.105.10">
    <property type="entry name" value="Dipeptide-binding Protein, Domain 3"/>
    <property type="match status" value="1"/>
</dbReference>
<evidence type="ECO:0000259" key="5">
    <source>
        <dbReference type="Pfam" id="PF00496"/>
    </source>
</evidence>